<organism evidence="1 2">
    <name type="scientific">Paenibacillus elgii</name>
    <dbReference type="NCBI Taxonomy" id="189691"/>
    <lineage>
        <taxon>Bacteria</taxon>
        <taxon>Bacillati</taxon>
        <taxon>Bacillota</taxon>
        <taxon>Bacilli</taxon>
        <taxon>Bacillales</taxon>
        <taxon>Paenibacillaceae</taxon>
        <taxon>Paenibacillus</taxon>
    </lineage>
</organism>
<sequence>MQTSASGDFLPINFERMQPFVHVWYGQPILKELAGESRFWTIAGSGNLKTNLPEREGKLRFFMFL</sequence>
<evidence type="ECO:0000313" key="2">
    <source>
        <dbReference type="Proteomes" id="UP000076563"/>
    </source>
</evidence>
<dbReference type="EMBL" id="LQRA01000064">
    <property type="protein sequence ID" value="KZE77321.1"/>
    <property type="molecule type" value="Genomic_DNA"/>
</dbReference>
<accession>A0A163X554</accession>
<proteinExistence type="predicted"/>
<dbReference type="AlphaFoldDB" id="A0A163X554"/>
<comment type="caution">
    <text evidence="1">The sequence shown here is derived from an EMBL/GenBank/DDBJ whole genome shotgun (WGS) entry which is preliminary data.</text>
</comment>
<protein>
    <submittedName>
        <fullName evidence="1">Uncharacterized protein</fullName>
    </submittedName>
</protein>
<keyword evidence="2" id="KW-1185">Reference proteome</keyword>
<dbReference type="Proteomes" id="UP000076563">
    <property type="component" value="Unassembled WGS sequence"/>
</dbReference>
<evidence type="ECO:0000313" key="1">
    <source>
        <dbReference type="EMBL" id="KZE77321.1"/>
    </source>
</evidence>
<name>A0A163X554_9BACL</name>
<gene>
    <name evidence="1" type="ORF">AV654_22380</name>
</gene>
<reference evidence="2" key="1">
    <citation type="submission" date="2016-01" db="EMBL/GenBank/DDBJ databases">
        <title>Draft genome of Chromobacterium sp. F49.</title>
        <authorList>
            <person name="Hong K.W."/>
        </authorList>
    </citation>
    <scope>NUCLEOTIDE SEQUENCE [LARGE SCALE GENOMIC DNA]</scope>
    <source>
        <strain evidence="2">M63</strain>
    </source>
</reference>